<dbReference type="AlphaFoldDB" id="A0A0L0UQ75"/>
<proteinExistence type="predicted"/>
<comment type="caution">
    <text evidence="1">The sequence shown here is derived from an EMBL/GenBank/DDBJ whole genome shotgun (WGS) entry which is preliminary data.</text>
</comment>
<sequence>KLLIAEFGEISEETGYGEVVRIVCVKVLKSSIGCREELEEQGVGPFLKGYQPRIGPKLATAVRLEMALGRSPPRPYIPKGLPSKEVYGSRRLTTPIENPLCIVDGKILLN</sequence>
<name>A0A0L0UQ75_9BASI</name>
<gene>
    <name evidence="1" type="ORF">PSTG_17358</name>
</gene>
<evidence type="ECO:0000313" key="2">
    <source>
        <dbReference type="Proteomes" id="UP000054564"/>
    </source>
</evidence>
<evidence type="ECO:0000313" key="1">
    <source>
        <dbReference type="EMBL" id="KNE89183.1"/>
    </source>
</evidence>
<protein>
    <submittedName>
        <fullName evidence="1">Uncharacterized protein</fullName>
    </submittedName>
</protein>
<dbReference type="EMBL" id="AJIL01000461">
    <property type="protein sequence ID" value="KNE89183.1"/>
    <property type="molecule type" value="Genomic_DNA"/>
</dbReference>
<feature type="non-terminal residue" evidence="1">
    <location>
        <position position="1"/>
    </location>
</feature>
<accession>A0A0L0UQ75</accession>
<organism evidence="1 2">
    <name type="scientific">Puccinia striiformis f. sp. tritici PST-78</name>
    <dbReference type="NCBI Taxonomy" id="1165861"/>
    <lineage>
        <taxon>Eukaryota</taxon>
        <taxon>Fungi</taxon>
        <taxon>Dikarya</taxon>
        <taxon>Basidiomycota</taxon>
        <taxon>Pucciniomycotina</taxon>
        <taxon>Pucciniomycetes</taxon>
        <taxon>Pucciniales</taxon>
        <taxon>Pucciniaceae</taxon>
        <taxon>Puccinia</taxon>
    </lineage>
</organism>
<reference evidence="2" key="1">
    <citation type="submission" date="2014-03" db="EMBL/GenBank/DDBJ databases">
        <title>The Genome Sequence of Puccinia striiformis f. sp. tritici PST-78.</title>
        <authorList>
            <consortium name="The Broad Institute Genome Sequencing Platform"/>
            <person name="Cuomo C."/>
            <person name="Hulbert S."/>
            <person name="Chen X."/>
            <person name="Walker B."/>
            <person name="Young S.K."/>
            <person name="Zeng Q."/>
            <person name="Gargeya S."/>
            <person name="Fitzgerald M."/>
            <person name="Haas B."/>
            <person name="Abouelleil A."/>
            <person name="Alvarado L."/>
            <person name="Arachchi H.M."/>
            <person name="Berlin A.M."/>
            <person name="Chapman S.B."/>
            <person name="Goldberg J."/>
            <person name="Griggs A."/>
            <person name="Gujja S."/>
            <person name="Hansen M."/>
            <person name="Howarth C."/>
            <person name="Imamovic A."/>
            <person name="Larimer J."/>
            <person name="McCowan C."/>
            <person name="Montmayeur A."/>
            <person name="Murphy C."/>
            <person name="Neiman D."/>
            <person name="Pearson M."/>
            <person name="Priest M."/>
            <person name="Roberts A."/>
            <person name="Saif S."/>
            <person name="Shea T."/>
            <person name="Sisk P."/>
            <person name="Sykes S."/>
            <person name="Wortman J."/>
            <person name="Nusbaum C."/>
            <person name="Birren B."/>
        </authorList>
    </citation>
    <scope>NUCLEOTIDE SEQUENCE [LARGE SCALE GENOMIC DNA]</scope>
    <source>
        <strain evidence="2">race PST-78</strain>
    </source>
</reference>
<keyword evidence="2" id="KW-1185">Reference proteome</keyword>
<dbReference type="Proteomes" id="UP000054564">
    <property type="component" value="Unassembled WGS sequence"/>
</dbReference>